<evidence type="ECO:0000259" key="2">
    <source>
        <dbReference type="Pfam" id="PF05118"/>
    </source>
</evidence>
<protein>
    <submittedName>
        <fullName evidence="3">Aspartyl/asparaginyl beta-hydroxylase domain-containing protein</fullName>
    </submittedName>
</protein>
<dbReference type="EMBL" id="VWXT01000041">
    <property type="protein sequence ID" value="KAA6186797.1"/>
    <property type="molecule type" value="Genomic_DNA"/>
</dbReference>
<evidence type="ECO:0000313" key="3">
    <source>
        <dbReference type="EMBL" id="KAA6186797.1"/>
    </source>
</evidence>
<organism evidence="3 4">
    <name type="scientific">Pseudomonas veronii</name>
    <dbReference type="NCBI Taxonomy" id="76761"/>
    <lineage>
        <taxon>Bacteria</taxon>
        <taxon>Pseudomonadati</taxon>
        <taxon>Pseudomonadota</taxon>
        <taxon>Gammaproteobacteria</taxon>
        <taxon>Pseudomonadales</taxon>
        <taxon>Pseudomonadaceae</taxon>
        <taxon>Pseudomonas</taxon>
    </lineage>
</organism>
<dbReference type="SUPFAM" id="SSF51197">
    <property type="entry name" value="Clavaminate synthase-like"/>
    <property type="match status" value="1"/>
</dbReference>
<dbReference type="AlphaFoldDB" id="A0A5M8FPR7"/>
<sequence>MVISTLPTPGQTGIRQGKEMNTGAFLIEKNFFDDNEVKSIAELALSLEQKKSSVHEGGKYKDIQWHKVDLDPAHTPFAAKIYDFLGAEKNGICVFYYLSPGAVLHPHRDLTGASSNARLRFHVPIITNDNVFFNVSKERVVMSPGELWALDTSFLHEVKNESPHTRVHIVIECQVSEAVKRHLPRKNIFGRIHDLYFVAILAFSFLKAILINIWKDPKYFMAQMHMLKKFIAWRVFGKKNVK</sequence>
<feature type="domain" description="Aspartyl/asparaginy/proline hydroxylase" evidence="2">
    <location>
        <begin position="88"/>
        <end position="173"/>
    </location>
</feature>
<keyword evidence="1" id="KW-0812">Transmembrane</keyword>
<dbReference type="Pfam" id="PF05118">
    <property type="entry name" value="Asp_Arg_Hydrox"/>
    <property type="match status" value="1"/>
</dbReference>
<evidence type="ECO:0000313" key="4">
    <source>
        <dbReference type="Proteomes" id="UP000323909"/>
    </source>
</evidence>
<comment type="caution">
    <text evidence="3">The sequence shown here is derived from an EMBL/GenBank/DDBJ whole genome shotgun (WGS) entry which is preliminary data.</text>
</comment>
<dbReference type="InterPro" id="IPR007803">
    <property type="entry name" value="Asp/Arg/Pro-Hydrxlase"/>
</dbReference>
<dbReference type="InterPro" id="IPR027443">
    <property type="entry name" value="IPNS-like_sf"/>
</dbReference>
<keyword evidence="1" id="KW-0472">Membrane</keyword>
<dbReference type="Proteomes" id="UP000323909">
    <property type="component" value="Unassembled WGS sequence"/>
</dbReference>
<gene>
    <name evidence="3" type="ORF">F3K53_03255</name>
</gene>
<name>A0A5M8FPR7_PSEVE</name>
<accession>A0A5M8FPR7</accession>
<feature type="transmembrane region" description="Helical" evidence="1">
    <location>
        <begin position="195"/>
        <end position="214"/>
    </location>
</feature>
<dbReference type="Gene3D" id="2.60.120.330">
    <property type="entry name" value="B-lactam Antibiotic, Isopenicillin N Synthase, Chain"/>
    <property type="match status" value="1"/>
</dbReference>
<reference evidence="3 4" key="1">
    <citation type="submission" date="2019-09" db="EMBL/GenBank/DDBJ databases">
        <title>Genomic sequencing of 4 copper resistant soil isolates.</title>
        <authorList>
            <person name="Havryliuk O."/>
        </authorList>
    </citation>
    <scope>NUCLEOTIDE SEQUENCE [LARGE SCALE GENOMIC DNA]</scope>
    <source>
        <strain evidence="3 4">UKR4</strain>
    </source>
</reference>
<proteinExistence type="predicted"/>
<keyword evidence="1" id="KW-1133">Transmembrane helix</keyword>
<evidence type="ECO:0000256" key="1">
    <source>
        <dbReference type="SAM" id="Phobius"/>
    </source>
</evidence>